<evidence type="ECO:0000313" key="3">
    <source>
        <dbReference type="EMBL" id="QQV91418.1"/>
    </source>
</evidence>
<organism evidence="3 4">
    <name type="scientific">Polaribacter phage Leef_1</name>
    <dbReference type="NCBI Taxonomy" id="2745684"/>
    <lineage>
        <taxon>Viruses</taxon>
        <taxon>Duplodnaviria</taxon>
        <taxon>Heunggongvirae</taxon>
        <taxon>Uroviricota</taxon>
        <taxon>Caudoviricetes</taxon>
        <taxon>Helgolandviridae</taxon>
        <taxon>Leefvirus</taxon>
        <taxon>Leefvirus Leef</taxon>
    </lineage>
</organism>
<dbReference type="InterPro" id="IPR011050">
    <property type="entry name" value="Pectin_lyase_fold/virulence"/>
</dbReference>
<proteinExistence type="predicted"/>
<dbReference type="Proteomes" id="UP000693839">
    <property type="component" value="Segment"/>
</dbReference>
<dbReference type="Gene3D" id="2.160.20.10">
    <property type="entry name" value="Single-stranded right-handed beta-helix, Pectin lyase-like"/>
    <property type="match status" value="1"/>
</dbReference>
<evidence type="ECO:0000256" key="2">
    <source>
        <dbReference type="ARBA" id="ARBA00022844"/>
    </source>
</evidence>
<dbReference type="SUPFAM" id="SSF51126">
    <property type="entry name" value="Pectin lyase-like"/>
    <property type="match status" value="1"/>
</dbReference>
<dbReference type="GO" id="GO:0019058">
    <property type="term" value="P:viral life cycle"/>
    <property type="evidence" value="ECO:0007669"/>
    <property type="project" value="UniProtKB-ARBA"/>
</dbReference>
<evidence type="ECO:0000256" key="1">
    <source>
        <dbReference type="ARBA" id="ARBA00004328"/>
    </source>
</evidence>
<sequence>MSTSKKASNYLHDKTNSVETVDRYKESTAEDWKEVAEISDNHAEGIDANTIRSISNEDAISSLQSGYNGIVLIADTKTEAGDYRPGEEGTYPNCGGLVYDPTDTDKGFDVKFNLTNGVWTKYSVDLVIDKADEGDTLPESTKYFDGAKTADYIRILNQNKTDKGGYEGTSQDLKNSFDNAVFDGAITYQTEAELLAVSPTPINGTPAKVANDSDPLKNGNWSVVSGAWVKDASVVSNIVDNDDISTEGSGLIISNRNSGTKKKGYKIIREGFDFLNIPLTYADSIWEIRYANDLNGETISIPEGVTLSFKGGSFENGTIVGDDTKIVSDIEFIIDVTCELEGTFITGDLYPEMFGAVGNGVVDDTLAVQKALDLANISSYKHVKLLKADYLISDSIILKDFVNLSGYGVDQSNFIWGGVDKEDERRTMLMATSRVSYANISNFGLIGQSGAGKEIADIGFDCAFIRDCNLSQIQVKSVSYISFDIRSSRNGGFFDTPCIHNTFNVLGTFNSKSNTRVPVTTHAVLGDPVIVDGVITDIPIISGGLYTGDAPYAFVVGTGSGFTGTLALDGSGAVSSVNIEDGGIDYLGAFAFASTFNYDQSTMVEYGFRIREDANANTFINCKTNGSRIGFSEEGNEELGDNSTNVANQNTFMGCNAEPSGVGFFLKSVFNNHYGSRAEQCGVPVLIAQDWDYGANPSGNNFSGLTVYGKPTFLDPPYIYGATPQYLMDSSSTFISMGGVSVLAKSDDLSIENYFRLPVGDSDNRPDTTGFSNADRQGLMYYDTESFPVFNKGNEWVNSMGDKIDEIYKYGIVFSTTSDITYTTSRYTNYFLDYRDDATPYVHSINIDRSSVYQGKRIHLKINKEASSNITSLTKDTGLTTVTSTTVASSTTVTMSVANGFVVGDYLAIAGANAGETLYTKIVKSLGSRTVEVETAPDISGSGLATDMLLYYTNSANFEQTTLELFYTGSRWIVWSKNN</sequence>
<evidence type="ECO:0008006" key="5">
    <source>
        <dbReference type="Google" id="ProtNLM"/>
    </source>
</evidence>
<name>A0A8E5EA28_9CAUD</name>
<dbReference type="GO" id="GO:0044423">
    <property type="term" value="C:virion component"/>
    <property type="evidence" value="ECO:0007669"/>
    <property type="project" value="UniProtKB-KW"/>
</dbReference>
<evidence type="ECO:0000313" key="4">
    <source>
        <dbReference type="Proteomes" id="UP000693839"/>
    </source>
</evidence>
<accession>A0A8E5EA28</accession>
<protein>
    <recommendedName>
        <fullName evidence="5">Pectate lyase superfamily protein domain-containing protein</fullName>
    </recommendedName>
</protein>
<comment type="subcellular location">
    <subcellularLocation>
        <location evidence="1">Virion</location>
    </subcellularLocation>
</comment>
<reference evidence="3" key="1">
    <citation type="submission" date="2020-07" db="EMBL/GenBank/DDBJ databases">
        <title>Highly diverse flavobacterial phages as mortality factor during North Sea spring blooms.</title>
        <authorList>
            <person name="Bartlau N."/>
            <person name="Wichels A."/>
            <person name="Krohne G."/>
            <person name="Adriaenssens E.M."/>
            <person name="Heins A."/>
            <person name="Fuchs B.M."/>
            <person name="Amann R."/>
            <person name="Moraru C."/>
        </authorList>
    </citation>
    <scope>NUCLEOTIDE SEQUENCE</scope>
</reference>
<gene>
    <name evidence="3" type="ORF">Leef1_8</name>
</gene>
<keyword evidence="2" id="KW-0946">Virion</keyword>
<dbReference type="InterPro" id="IPR012334">
    <property type="entry name" value="Pectin_lyas_fold"/>
</dbReference>
<keyword evidence="4" id="KW-1185">Reference proteome</keyword>
<dbReference type="GO" id="GO:0051701">
    <property type="term" value="P:biological process involved in interaction with host"/>
    <property type="evidence" value="ECO:0007669"/>
    <property type="project" value="UniProtKB-ARBA"/>
</dbReference>
<dbReference type="EMBL" id="MT732473">
    <property type="protein sequence ID" value="QQV91418.1"/>
    <property type="molecule type" value="Genomic_DNA"/>
</dbReference>